<dbReference type="SUPFAM" id="SSF52096">
    <property type="entry name" value="ClpP/crotonase"/>
    <property type="match status" value="1"/>
</dbReference>
<name>A0ABV6YZ60_UNCC1</name>
<reference evidence="1 2" key="1">
    <citation type="submission" date="2024-09" db="EMBL/GenBank/DDBJ databases">
        <title>Laminarin stimulates single cell rates of sulfate reduction while oxygen inhibits transcriptomic activity in coastal marine sediment.</title>
        <authorList>
            <person name="Lindsay M."/>
            <person name="Orcutt B."/>
            <person name="Emerson D."/>
            <person name="Stepanauskas R."/>
            <person name="D'Angelo T."/>
        </authorList>
    </citation>
    <scope>NUCLEOTIDE SEQUENCE [LARGE SCALE GENOMIC DNA]</scope>
    <source>
        <strain evidence="1">SAG AM-311-K15</strain>
    </source>
</reference>
<comment type="caution">
    <text evidence="1">The sequence shown here is derived from an EMBL/GenBank/DDBJ whole genome shotgun (WGS) entry which is preliminary data.</text>
</comment>
<gene>
    <name evidence="1" type="ORF">ACFL27_14830</name>
</gene>
<dbReference type="EMBL" id="JBHPBY010000191">
    <property type="protein sequence ID" value="MFC1851468.1"/>
    <property type="molecule type" value="Genomic_DNA"/>
</dbReference>
<dbReference type="Gene3D" id="3.90.226.10">
    <property type="entry name" value="2-enoyl-CoA Hydratase, Chain A, domain 1"/>
    <property type="match status" value="1"/>
</dbReference>
<protein>
    <submittedName>
        <fullName evidence="1">Enoyl-CoA hydratase/isomerase family protein</fullName>
    </submittedName>
</protein>
<dbReference type="PANTHER" id="PTHR11941:SF45">
    <property type="entry name" value="ENOYL-COA DELTA ISOMERASE 1, MITOCHONDRIAL"/>
    <property type="match status" value="1"/>
</dbReference>
<organism evidence="1 2">
    <name type="scientific">candidate division CSSED10-310 bacterium</name>
    <dbReference type="NCBI Taxonomy" id="2855610"/>
    <lineage>
        <taxon>Bacteria</taxon>
        <taxon>Bacteria division CSSED10-310</taxon>
    </lineage>
</organism>
<dbReference type="CDD" id="cd06558">
    <property type="entry name" value="crotonase-like"/>
    <property type="match status" value="1"/>
</dbReference>
<keyword evidence="2" id="KW-1185">Reference proteome</keyword>
<dbReference type="InterPro" id="IPR001753">
    <property type="entry name" value="Enoyl-CoA_hydra/iso"/>
</dbReference>
<dbReference type="InterPro" id="IPR029045">
    <property type="entry name" value="ClpP/crotonase-like_dom_sf"/>
</dbReference>
<sequence length="251" mass="27957">MSLIGTEFKNHVAILTLNRGVTNALNLTLLQELDLIIGQVKQNAEVHSLVLSSANEKFFCIGFDIPALFGLSRAEFQIFYTTFNQVCLDLFTFPKPTMAAIPGHAIAGGCILTLCCDYRFIAEGRKLMGVNEIKLGVPVPYPADCILRHLVGFRKARQIMDYGDLFPAATAVELGLIDQILPLQEVLSGAIEKIELVGSYPPDAFAMIKKNRVESIEAQIRAHLNEKQEYFLDCWYSAATRPLLQKAMEKF</sequence>
<accession>A0ABV6YZ60</accession>
<dbReference type="Pfam" id="PF00378">
    <property type="entry name" value="ECH_1"/>
    <property type="match status" value="1"/>
</dbReference>
<proteinExistence type="predicted"/>
<dbReference type="Proteomes" id="UP001594351">
    <property type="component" value="Unassembled WGS sequence"/>
</dbReference>
<evidence type="ECO:0000313" key="1">
    <source>
        <dbReference type="EMBL" id="MFC1851468.1"/>
    </source>
</evidence>
<dbReference type="PANTHER" id="PTHR11941">
    <property type="entry name" value="ENOYL-COA HYDRATASE-RELATED"/>
    <property type="match status" value="1"/>
</dbReference>
<evidence type="ECO:0000313" key="2">
    <source>
        <dbReference type="Proteomes" id="UP001594351"/>
    </source>
</evidence>